<dbReference type="EMBL" id="BKBC01000031">
    <property type="protein sequence ID" value="GEQ21759.1"/>
    <property type="molecule type" value="Genomic_DNA"/>
</dbReference>
<feature type="domain" description="Tyr recombinase" evidence="3">
    <location>
        <begin position="98"/>
        <end position="245"/>
    </location>
</feature>
<evidence type="ECO:0000256" key="2">
    <source>
        <dbReference type="ARBA" id="ARBA00023172"/>
    </source>
</evidence>
<dbReference type="Gene3D" id="1.10.443.10">
    <property type="entry name" value="Intergrase catalytic core"/>
    <property type="match status" value="1"/>
</dbReference>
<dbReference type="PROSITE" id="PS51898">
    <property type="entry name" value="TYR_RECOMBINASE"/>
    <property type="match status" value="1"/>
</dbReference>
<evidence type="ECO:0000313" key="5">
    <source>
        <dbReference type="Proteomes" id="UP000321089"/>
    </source>
</evidence>
<evidence type="ECO:0000256" key="1">
    <source>
        <dbReference type="ARBA" id="ARBA00023125"/>
    </source>
</evidence>
<dbReference type="InterPro" id="IPR010998">
    <property type="entry name" value="Integrase_recombinase_N"/>
</dbReference>
<name>A0A512TNB6_CLOBU</name>
<dbReference type="InterPro" id="IPR011010">
    <property type="entry name" value="DNA_brk_join_enz"/>
</dbReference>
<dbReference type="SUPFAM" id="SSF56349">
    <property type="entry name" value="DNA breaking-rejoining enzymes"/>
    <property type="match status" value="1"/>
</dbReference>
<dbReference type="Gene3D" id="1.10.150.130">
    <property type="match status" value="1"/>
</dbReference>
<dbReference type="GO" id="GO:0015074">
    <property type="term" value="P:DNA integration"/>
    <property type="evidence" value="ECO:0007669"/>
    <property type="project" value="InterPro"/>
</dbReference>
<evidence type="ECO:0000313" key="4">
    <source>
        <dbReference type="EMBL" id="GEQ21759.1"/>
    </source>
</evidence>
<dbReference type="AlphaFoldDB" id="A0A512TNB6"/>
<dbReference type="Proteomes" id="UP000321089">
    <property type="component" value="Unassembled WGS sequence"/>
</dbReference>
<gene>
    <name evidence="4" type="ORF">CBU02nite_22650</name>
</gene>
<reference evidence="4 5" key="1">
    <citation type="submission" date="2019-07" db="EMBL/GenBank/DDBJ databases">
        <title>Whole genome shotgun sequence of Clostridium butyricum NBRC 3858.</title>
        <authorList>
            <person name="Hosoyama A."/>
            <person name="Uohara A."/>
            <person name="Ohji S."/>
            <person name="Ichikawa N."/>
        </authorList>
    </citation>
    <scope>NUCLEOTIDE SEQUENCE [LARGE SCALE GENOMIC DNA]</scope>
    <source>
        <strain evidence="4 5">NBRC 3858</strain>
    </source>
</reference>
<organism evidence="4 5">
    <name type="scientific">Clostridium butyricum</name>
    <dbReference type="NCBI Taxonomy" id="1492"/>
    <lineage>
        <taxon>Bacteria</taxon>
        <taxon>Bacillati</taxon>
        <taxon>Bacillota</taxon>
        <taxon>Clostridia</taxon>
        <taxon>Eubacteriales</taxon>
        <taxon>Clostridiaceae</taxon>
        <taxon>Clostridium</taxon>
    </lineage>
</organism>
<accession>A0A512TNB6</accession>
<keyword evidence="2" id="KW-0233">DNA recombination</keyword>
<comment type="caution">
    <text evidence="4">The sequence shown here is derived from an EMBL/GenBank/DDBJ whole genome shotgun (WGS) entry which is preliminary data.</text>
</comment>
<sequence length="245" mass="28811">MNIKRPILKDYSFKKWDYVYKKYIKTNENLSNSKLVNLDTAKLQEITDELLKKCTLSQVRTINNYLSNCFMYAKSINMVKFNPVENIIYPKVHNIVRGKENNISEYNPKYLLNTLSSNELNAILLMKLICNIRLDEAMALQIKDVDFNQMTIKINKSLKYVSTSKKTKEDKIICQHKPIIIKAKTCIREVPLPIILKSFLPRLIENNMINKLKLKELYHDNDLIFCNQNGTYFNYTQQANILKSR</sequence>
<dbReference type="InterPro" id="IPR013762">
    <property type="entry name" value="Integrase-like_cat_sf"/>
</dbReference>
<protein>
    <recommendedName>
        <fullName evidence="3">Tyr recombinase domain-containing protein</fullName>
    </recommendedName>
</protein>
<dbReference type="GO" id="GO:0006310">
    <property type="term" value="P:DNA recombination"/>
    <property type="evidence" value="ECO:0007669"/>
    <property type="project" value="UniProtKB-KW"/>
</dbReference>
<evidence type="ECO:0000259" key="3">
    <source>
        <dbReference type="PROSITE" id="PS51898"/>
    </source>
</evidence>
<dbReference type="GO" id="GO:0003677">
    <property type="term" value="F:DNA binding"/>
    <property type="evidence" value="ECO:0007669"/>
    <property type="project" value="UniProtKB-KW"/>
</dbReference>
<keyword evidence="1" id="KW-0238">DNA-binding</keyword>
<proteinExistence type="predicted"/>
<dbReference type="RefSeq" id="WP_146868560.1">
    <property type="nucleotide sequence ID" value="NZ_BKBC01000031.1"/>
</dbReference>
<dbReference type="InterPro" id="IPR002104">
    <property type="entry name" value="Integrase_catalytic"/>
</dbReference>